<feature type="transmembrane region" description="Helical" evidence="4">
    <location>
        <begin position="259"/>
        <end position="280"/>
    </location>
</feature>
<keyword evidence="4" id="KW-1133">Transmembrane helix</keyword>
<evidence type="ECO:0000256" key="1">
    <source>
        <dbReference type="ARBA" id="ARBA00004141"/>
    </source>
</evidence>
<dbReference type="PANTHER" id="PTHR11360:SF287">
    <property type="entry name" value="MFS MONOCARBOXYLATE TRANSPORTER"/>
    <property type="match status" value="1"/>
</dbReference>
<reference evidence="6 7" key="1">
    <citation type="journal article" date="2014" name="BMC Genomics">
        <title>Genome sequencing of four Aureobasidium pullulans varieties: biotechnological potential, stress tolerance, and description of new species.</title>
        <authorList>
            <person name="Gostin Ar C."/>
            <person name="Ohm R.A."/>
            <person name="Kogej T."/>
            <person name="Sonjak S."/>
            <person name="Turk M."/>
            <person name="Zajc J."/>
            <person name="Zalar P."/>
            <person name="Grube M."/>
            <person name="Sun H."/>
            <person name="Han J."/>
            <person name="Sharma A."/>
            <person name="Chiniquy J."/>
            <person name="Ngan C.Y."/>
            <person name="Lipzen A."/>
            <person name="Barry K."/>
            <person name="Grigoriev I.V."/>
            <person name="Gunde-Cimerman N."/>
        </authorList>
    </citation>
    <scope>NUCLEOTIDE SEQUENCE [LARGE SCALE GENOMIC DNA]</scope>
    <source>
        <strain evidence="6 7">EXF-2481</strain>
    </source>
</reference>
<feature type="transmembrane region" description="Helical" evidence="4">
    <location>
        <begin position="97"/>
        <end position="121"/>
    </location>
</feature>
<dbReference type="Pfam" id="PF07690">
    <property type="entry name" value="MFS_1"/>
    <property type="match status" value="1"/>
</dbReference>
<dbReference type="InParanoid" id="A0A074YA07"/>
<evidence type="ECO:0000256" key="3">
    <source>
        <dbReference type="SAM" id="MobiDB-lite"/>
    </source>
</evidence>
<protein>
    <recommendedName>
        <fullName evidence="5">Major facilitator superfamily (MFS) profile domain-containing protein</fullName>
    </recommendedName>
</protein>
<sequence>MNDITFISISLPQGVAIQSTSADTPAPSPSSRQPTDLELLSPTSNHDRTLAPTDGGLAAYKLLAAAFVFETLLWGFPLSFGVFQEYYSKTPEFAKSGYISVVGTVASGLGYLGAPVSMLCLQRFGRWRREMIWVGWPICILGLVAGSFASSLEALILSQGVAYGLGFLVFYYPILSMVDEYWVAKRGMAYGILCAASGFSGAFMPFLLQTLLQQYGFRTTLRAVAVALIVLTGPLIPFLKGRLPVSRNATTRKIDWMFLRLPAFWIFSSANLLQGFGYFFPGLYLPSFASSLQLSPKTGPMLLALMSISQVLGQFTFGFLSDRNNISTTFLAAVSISIAGASTLGLWYTSTHLPTLVIFSLLYGFFAAGFTALWARMTSSMTSDPAASPMVFGLLNFQKGVGNVLAGPTGGLLVAGQQEVSEPQRYRPVILFTGVCLLASFGVMCLGWLKRLTVMLEERPQASAGDHVASSLLTG</sequence>
<feature type="transmembrane region" description="Helical" evidence="4">
    <location>
        <begin position="58"/>
        <end position="77"/>
    </location>
</feature>
<name>A0A074YA07_AURSE</name>
<dbReference type="Proteomes" id="UP000030641">
    <property type="component" value="Unassembled WGS sequence"/>
</dbReference>
<feature type="domain" description="Major facilitator superfamily (MFS) profile" evidence="5">
    <location>
        <begin position="263"/>
        <end position="475"/>
    </location>
</feature>
<comment type="similarity">
    <text evidence="2">Belongs to the major facilitator superfamily. Monocarboxylate porter (TC 2.A.1.13) family.</text>
</comment>
<evidence type="ECO:0000313" key="6">
    <source>
        <dbReference type="EMBL" id="KEQ92819.1"/>
    </source>
</evidence>
<proteinExistence type="inferred from homology"/>
<dbReference type="InterPro" id="IPR011701">
    <property type="entry name" value="MFS"/>
</dbReference>
<dbReference type="PROSITE" id="PS50850">
    <property type="entry name" value="MFS"/>
    <property type="match status" value="1"/>
</dbReference>
<comment type="subcellular location">
    <subcellularLocation>
        <location evidence="1">Membrane</location>
        <topology evidence="1">Multi-pass membrane protein</topology>
    </subcellularLocation>
</comment>
<dbReference type="EMBL" id="KL584768">
    <property type="protein sequence ID" value="KEQ92819.1"/>
    <property type="molecule type" value="Genomic_DNA"/>
</dbReference>
<evidence type="ECO:0000256" key="4">
    <source>
        <dbReference type="SAM" id="Phobius"/>
    </source>
</evidence>
<evidence type="ECO:0000313" key="7">
    <source>
        <dbReference type="Proteomes" id="UP000030641"/>
    </source>
</evidence>
<dbReference type="InterPro" id="IPR020846">
    <property type="entry name" value="MFS_dom"/>
</dbReference>
<dbReference type="GO" id="GO:0016020">
    <property type="term" value="C:membrane"/>
    <property type="evidence" value="ECO:0007669"/>
    <property type="project" value="UniProtKB-SubCell"/>
</dbReference>
<dbReference type="GeneID" id="25367155"/>
<dbReference type="Gene3D" id="1.20.1250.20">
    <property type="entry name" value="MFS general substrate transporter like domains"/>
    <property type="match status" value="2"/>
</dbReference>
<accession>A0A074YA07</accession>
<dbReference type="HOGENOM" id="CLU_001265_1_2_1"/>
<feature type="transmembrane region" description="Helical" evidence="4">
    <location>
        <begin position="133"/>
        <end position="150"/>
    </location>
</feature>
<feature type="compositionally biased region" description="Low complexity" evidence="3">
    <location>
        <begin position="19"/>
        <end position="31"/>
    </location>
</feature>
<feature type="region of interest" description="Disordered" evidence="3">
    <location>
        <begin position="19"/>
        <end position="45"/>
    </location>
</feature>
<keyword evidence="7" id="KW-1185">Reference proteome</keyword>
<evidence type="ECO:0000256" key="2">
    <source>
        <dbReference type="ARBA" id="ARBA00006727"/>
    </source>
</evidence>
<keyword evidence="4" id="KW-0472">Membrane</keyword>
<keyword evidence="4" id="KW-0812">Transmembrane</keyword>
<organism evidence="6 7">
    <name type="scientific">Aureobasidium subglaciale (strain EXF-2481)</name>
    <name type="common">Aureobasidium pullulans var. subglaciale</name>
    <dbReference type="NCBI Taxonomy" id="1043005"/>
    <lineage>
        <taxon>Eukaryota</taxon>
        <taxon>Fungi</taxon>
        <taxon>Dikarya</taxon>
        <taxon>Ascomycota</taxon>
        <taxon>Pezizomycotina</taxon>
        <taxon>Dothideomycetes</taxon>
        <taxon>Dothideomycetidae</taxon>
        <taxon>Dothideales</taxon>
        <taxon>Saccotheciaceae</taxon>
        <taxon>Aureobasidium</taxon>
    </lineage>
</organism>
<feature type="transmembrane region" description="Helical" evidence="4">
    <location>
        <begin position="187"/>
        <end position="208"/>
    </location>
</feature>
<dbReference type="PANTHER" id="PTHR11360">
    <property type="entry name" value="MONOCARBOXYLATE TRANSPORTER"/>
    <property type="match status" value="1"/>
</dbReference>
<dbReference type="SUPFAM" id="SSF103473">
    <property type="entry name" value="MFS general substrate transporter"/>
    <property type="match status" value="1"/>
</dbReference>
<gene>
    <name evidence="6" type="ORF">AUEXF2481DRAFT_42503</name>
</gene>
<dbReference type="RefSeq" id="XP_013341349.1">
    <property type="nucleotide sequence ID" value="XM_013485895.1"/>
</dbReference>
<dbReference type="InterPro" id="IPR050327">
    <property type="entry name" value="Proton-linked_MCT"/>
</dbReference>
<feature type="transmembrane region" description="Helical" evidence="4">
    <location>
        <begin position="329"/>
        <end position="349"/>
    </location>
</feature>
<dbReference type="OMA" id="TAMWARM"/>
<dbReference type="AlphaFoldDB" id="A0A074YA07"/>
<dbReference type="OrthoDB" id="2213137at2759"/>
<feature type="transmembrane region" description="Helical" evidence="4">
    <location>
        <begin position="429"/>
        <end position="449"/>
    </location>
</feature>
<feature type="transmembrane region" description="Helical" evidence="4">
    <location>
        <begin position="355"/>
        <end position="375"/>
    </location>
</feature>
<feature type="transmembrane region" description="Helical" evidence="4">
    <location>
        <begin position="156"/>
        <end position="175"/>
    </location>
</feature>
<feature type="transmembrane region" description="Helical" evidence="4">
    <location>
        <begin position="300"/>
        <end position="320"/>
    </location>
</feature>
<dbReference type="GO" id="GO:0022857">
    <property type="term" value="F:transmembrane transporter activity"/>
    <property type="evidence" value="ECO:0007669"/>
    <property type="project" value="InterPro"/>
</dbReference>
<feature type="transmembrane region" description="Helical" evidence="4">
    <location>
        <begin position="220"/>
        <end position="239"/>
    </location>
</feature>
<evidence type="ECO:0000259" key="5">
    <source>
        <dbReference type="PROSITE" id="PS50850"/>
    </source>
</evidence>
<dbReference type="InterPro" id="IPR036259">
    <property type="entry name" value="MFS_trans_sf"/>
</dbReference>